<dbReference type="PANTHER" id="PTHR42678">
    <property type="entry name" value="AMIDASE"/>
    <property type="match status" value="1"/>
</dbReference>
<name>A0AAD9ZXG1_9ROSI</name>
<dbReference type="AlphaFoldDB" id="A0AAD9ZXG1"/>
<keyword evidence="2" id="KW-1185">Reference proteome</keyword>
<comment type="caution">
    <text evidence="1">The sequence shown here is derived from an EMBL/GenBank/DDBJ whole genome shotgun (WGS) entry which is preliminary data.</text>
</comment>
<sequence length="110" mass="11680">MLFEAAQATEGIDSGVQESYSNLARLSRDGLEKLMRENKLDAVVTPGANFATVLAIGGYPGINVPAGYDSNGVPFGICFGGLKGTEPKLIEIAYGFEQATKIRKPPSFKP</sequence>
<organism evidence="1 2">
    <name type="scientific">Dipteronia sinensis</name>
    <dbReference type="NCBI Taxonomy" id="43782"/>
    <lineage>
        <taxon>Eukaryota</taxon>
        <taxon>Viridiplantae</taxon>
        <taxon>Streptophyta</taxon>
        <taxon>Embryophyta</taxon>
        <taxon>Tracheophyta</taxon>
        <taxon>Spermatophyta</taxon>
        <taxon>Magnoliopsida</taxon>
        <taxon>eudicotyledons</taxon>
        <taxon>Gunneridae</taxon>
        <taxon>Pentapetalae</taxon>
        <taxon>rosids</taxon>
        <taxon>malvids</taxon>
        <taxon>Sapindales</taxon>
        <taxon>Sapindaceae</taxon>
        <taxon>Hippocastanoideae</taxon>
        <taxon>Acereae</taxon>
        <taxon>Dipteronia</taxon>
    </lineage>
</organism>
<dbReference type="InterPro" id="IPR036928">
    <property type="entry name" value="AS_sf"/>
</dbReference>
<gene>
    <name evidence="1" type="ORF">Dsin_026186</name>
</gene>
<evidence type="ECO:0008006" key="3">
    <source>
        <dbReference type="Google" id="ProtNLM"/>
    </source>
</evidence>
<protein>
    <recommendedName>
        <fullName evidence="3">Amidase</fullName>
    </recommendedName>
</protein>
<dbReference type="EMBL" id="JANJYJ010000008">
    <property type="protein sequence ID" value="KAK3194876.1"/>
    <property type="molecule type" value="Genomic_DNA"/>
</dbReference>
<dbReference type="Proteomes" id="UP001281410">
    <property type="component" value="Unassembled WGS sequence"/>
</dbReference>
<dbReference type="Gene3D" id="3.90.1300.10">
    <property type="entry name" value="Amidase signature (AS) domain"/>
    <property type="match status" value="1"/>
</dbReference>
<dbReference type="SUPFAM" id="SSF75304">
    <property type="entry name" value="Amidase signature (AS) enzymes"/>
    <property type="match status" value="1"/>
</dbReference>
<dbReference type="PANTHER" id="PTHR42678:SF40">
    <property type="entry name" value="AMIDASE DOMAIN-CONTAINING PROTEIN"/>
    <property type="match status" value="1"/>
</dbReference>
<reference evidence="1" key="1">
    <citation type="journal article" date="2023" name="Plant J.">
        <title>Genome sequences and population genomics provide insights into the demographic history, inbreeding, and mutation load of two 'living fossil' tree species of Dipteronia.</title>
        <authorList>
            <person name="Feng Y."/>
            <person name="Comes H.P."/>
            <person name="Chen J."/>
            <person name="Zhu S."/>
            <person name="Lu R."/>
            <person name="Zhang X."/>
            <person name="Li P."/>
            <person name="Qiu J."/>
            <person name="Olsen K.M."/>
            <person name="Qiu Y."/>
        </authorList>
    </citation>
    <scope>NUCLEOTIDE SEQUENCE</scope>
    <source>
        <strain evidence="1">NBL</strain>
    </source>
</reference>
<accession>A0AAD9ZXG1</accession>
<evidence type="ECO:0000313" key="1">
    <source>
        <dbReference type="EMBL" id="KAK3194876.1"/>
    </source>
</evidence>
<evidence type="ECO:0000313" key="2">
    <source>
        <dbReference type="Proteomes" id="UP001281410"/>
    </source>
</evidence>
<proteinExistence type="predicted"/>